<sequence length="74" mass="7775">MKKRPWYKVRRVWGIIFGITGAALASIPAAPVIVAVGVVSITTTTAAIVVGGIATTVFGYGMGAKVERKKVEED</sequence>
<keyword evidence="1" id="KW-0472">Membrane</keyword>
<dbReference type="EMBL" id="LAZR01004467">
    <property type="protein sequence ID" value="KKN08352.1"/>
    <property type="molecule type" value="Genomic_DNA"/>
</dbReference>
<evidence type="ECO:0000313" key="2">
    <source>
        <dbReference type="EMBL" id="KKN08352.1"/>
    </source>
</evidence>
<accession>A0A0F9N8Y2</accession>
<dbReference type="AlphaFoldDB" id="A0A0F9N8Y2"/>
<feature type="transmembrane region" description="Helical" evidence="1">
    <location>
        <begin position="39"/>
        <end position="60"/>
    </location>
</feature>
<feature type="transmembrane region" description="Helical" evidence="1">
    <location>
        <begin position="12"/>
        <end position="33"/>
    </location>
</feature>
<proteinExistence type="predicted"/>
<name>A0A0F9N8Y2_9ZZZZ</name>
<keyword evidence="1" id="KW-1133">Transmembrane helix</keyword>
<comment type="caution">
    <text evidence="2">The sequence shown here is derived from an EMBL/GenBank/DDBJ whole genome shotgun (WGS) entry which is preliminary data.</text>
</comment>
<keyword evidence="1" id="KW-0812">Transmembrane</keyword>
<evidence type="ECO:0000256" key="1">
    <source>
        <dbReference type="SAM" id="Phobius"/>
    </source>
</evidence>
<protein>
    <submittedName>
        <fullName evidence="2">Uncharacterized protein</fullName>
    </submittedName>
</protein>
<organism evidence="2">
    <name type="scientific">marine sediment metagenome</name>
    <dbReference type="NCBI Taxonomy" id="412755"/>
    <lineage>
        <taxon>unclassified sequences</taxon>
        <taxon>metagenomes</taxon>
        <taxon>ecological metagenomes</taxon>
    </lineage>
</organism>
<gene>
    <name evidence="2" type="ORF">LCGC14_1057580</name>
</gene>
<reference evidence="2" key="1">
    <citation type="journal article" date="2015" name="Nature">
        <title>Complex archaea that bridge the gap between prokaryotes and eukaryotes.</title>
        <authorList>
            <person name="Spang A."/>
            <person name="Saw J.H."/>
            <person name="Jorgensen S.L."/>
            <person name="Zaremba-Niedzwiedzka K."/>
            <person name="Martijn J."/>
            <person name="Lind A.E."/>
            <person name="van Eijk R."/>
            <person name="Schleper C."/>
            <person name="Guy L."/>
            <person name="Ettema T.J."/>
        </authorList>
    </citation>
    <scope>NUCLEOTIDE SEQUENCE</scope>
</reference>